<reference evidence="4" key="1">
    <citation type="submission" date="2021-01" db="EMBL/GenBank/DDBJ databases">
        <authorList>
            <consortium name="Genoscope - CEA"/>
            <person name="William W."/>
        </authorList>
    </citation>
    <scope>NUCLEOTIDE SEQUENCE</scope>
</reference>
<dbReference type="CDD" id="cd00167">
    <property type="entry name" value="SANT"/>
    <property type="match status" value="2"/>
</dbReference>
<dbReference type="InterPro" id="IPR017884">
    <property type="entry name" value="SANT_dom"/>
</dbReference>
<dbReference type="OMA" id="CMERYQY"/>
<sequence>MINDFLSFCQKNDGRQMNKQIPRKKWKEVEDELLLKAIKKYGNQWSKIQEEVPTKDSKQCQARWKILKNKEEILDRLDALDDYSDNDNLNHKQKKANKKHRDIPRKYNPHFHYNEESSSESMHLQQFQQALIKQPYQLSLLQQQQKREQIQKQAQTQYQNVWNAMDDKMLWAAFKIYKGVWNQITSRFQEKNPQSCMERYQYLLQQKKMKLQEDGSSVDIISSLAEDSSILGSEQFDISLSECGDSTDQQQQTEYKTNSIGIYTVQQCHTNIERILKSFSNHNLDTLPGIRESIVKLIITD</sequence>
<evidence type="ECO:0000259" key="2">
    <source>
        <dbReference type="PROSITE" id="PS51293"/>
    </source>
</evidence>
<dbReference type="Proteomes" id="UP000688137">
    <property type="component" value="Unassembled WGS sequence"/>
</dbReference>
<protein>
    <submittedName>
        <fullName evidence="4">Uncharacterized protein</fullName>
    </submittedName>
</protein>
<dbReference type="Pfam" id="PF00249">
    <property type="entry name" value="Myb_DNA-binding"/>
    <property type="match status" value="1"/>
</dbReference>
<proteinExistence type="predicted"/>
<dbReference type="AlphaFoldDB" id="A0A8S1NGG9"/>
<dbReference type="InterPro" id="IPR017930">
    <property type="entry name" value="Myb_dom"/>
</dbReference>
<feature type="domain" description="HTH myb-type" evidence="3">
    <location>
        <begin position="18"/>
        <end position="72"/>
    </location>
</feature>
<feature type="domain" description="Myb-like" evidence="1">
    <location>
        <begin position="162"/>
        <end position="204"/>
    </location>
</feature>
<name>A0A8S1NGG9_PARPR</name>
<dbReference type="PROSITE" id="PS51293">
    <property type="entry name" value="SANT"/>
    <property type="match status" value="1"/>
</dbReference>
<feature type="domain" description="SANT" evidence="2">
    <location>
        <begin position="21"/>
        <end position="69"/>
    </location>
</feature>
<evidence type="ECO:0000313" key="5">
    <source>
        <dbReference type="Proteomes" id="UP000688137"/>
    </source>
</evidence>
<dbReference type="PANTHER" id="PTHR45614:SF209">
    <property type="entry name" value="CHROMOSOME UNDETERMINED SCAFFOLD_66, WHOLE GENOME SHOTGUN SEQUENCE"/>
    <property type="match status" value="1"/>
</dbReference>
<dbReference type="PROSITE" id="PS50090">
    <property type="entry name" value="MYB_LIKE"/>
    <property type="match status" value="2"/>
</dbReference>
<dbReference type="EMBL" id="CAJJDM010000093">
    <property type="protein sequence ID" value="CAD8092207.1"/>
    <property type="molecule type" value="Genomic_DNA"/>
</dbReference>
<organism evidence="4 5">
    <name type="scientific">Paramecium primaurelia</name>
    <dbReference type="NCBI Taxonomy" id="5886"/>
    <lineage>
        <taxon>Eukaryota</taxon>
        <taxon>Sar</taxon>
        <taxon>Alveolata</taxon>
        <taxon>Ciliophora</taxon>
        <taxon>Intramacronucleata</taxon>
        <taxon>Oligohymenophorea</taxon>
        <taxon>Peniculida</taxon>
        <taxon>Parameciidae</taxon>
        <taxon>Paramecium</taxon>
    </lineage>
</organism>
<dbReference type="InterPro" id="IPR001005">
    <property type="entry name" value="SANT/Myb"/>
</dbReference>
<keyword evidence="5" id="KW-1185">Reference proteome</keyword>
<dbReference type="SMART" id="SM00717">
    <property type="entry name" value="SANT"/>
    <property type="match status" value="2"/>
</dbReference>
<comment type="caution">
    <text evidence="4">The sequence shown here is derived from an EMBL/GenBank/DDBJ whole genome shotgun (WGS) entry which is preliminary data.</text>
</comment>
<gene>
    <name evidence="4" type="ORF">PPRIM_AZ9-3.1.T0900045</name>
</gene>
<evidence type="ECO:0000313" key="4">
    <source>
        <dbReference type="EMBL" id="CAD8092207.1"/>
    </source>
</evidence>
<feature type="domain" description="Myb-like" evidence="1">
    <location>
        <begin position="18"/>
        <end position="68"/>
    </location>
</feature>
<accession>A0A8S1NGG9</accession>
<dbReference type="PANTHER" id="PTHR45614">
    <property type="entry name" value="MYB PROTEIN-RELATED"/>
    <property type="match status" value="1"/>
</dbReference>
<dbReference type="InterPro" id="IPR050560">
    <property type="entry name" value="MYB_TF"/>
</dbReference>
<evidence type="ECO:0000259" key="3">
    <source>
        <dbReference type="PROSITE" id="PS51294"/>
    </source>
</evidence>
<evidence type="ECO:0000259" key="1">
    <source>
        <dbReference type="PROSITE" id="PS50090"/>
    </source>
</evidence>
<dbReference type="PROSITE" id="PS51294">
    <property type="entry name" value="HTH_MYB"/>
    <property type="match status" value="1"/>
</dbReference>